<dbReference type="Proteomes" id="UP000769528">
    <property type="component" value="Unassembled WGS sequence"/>
</dbReference>
<keyword evidence="7 9" id="KW-0539">Nucleus</keyword>
<dbReference type="PANTHER" id="PTHR35784:SF1">
    <property type="entry name" value="MEDIATOR OF RNA POLYMERASE II TRANSCRIPTION SUBUNIT 5"/>
    <property type="match status" value="1"/>
</dbReference>
<evidence type="ECO:0000256" key="2">
    <source>
        <dbReference type="ARBA" id="ARBA00008782"/>
    </source>
</evidence>
<evidence type="ECO:0000256" key="1">
    <source>
        <dbReference type="ARBA" id="ARBA00004123"/>
    </source>
</evidence>
<keyword evidence="4 9" id="KW-0805">Transcription regulation</keyword>
<dbReference type="PANTHER" id="PTHR35784">
    <property type="entry name" value="MEDIATOR OF RNA POLYMERASE II TRANSCRIPTION SUBUNIT 5"/>
    <property type="match status" value="1"/>
</dbReference>
<evidence type="ECO:0000313" key="11">
    <source>
        <dbReference type="Proteomes" id="UP000769528"/>
    </source>
</evidence>
<evidence type="ECO:0000256" key="9">
    <source>
        <dbReference type="RuleBase" id="RU364142"/>
    </source>
</evidence>
<sequence length="920" mass="103660">MTTNFQLHTLVEFCLKKRTTPLVFQSLLKQINHKQEISVQDVTDLLKKETDLDPLLLIYISTSSLGDNTTNLKLSVILNALHAATSSNQLLILSSLASQLRILTDENLPFTSYEVSDVISSFINYLKFLSSNKSEDVQILSSSAELSHGLLTKLQHESSVQQLLQSNNEFFVSYIDLLRSKSLLIAEDLELSFNKSIKRTSISASFSTSTNPNVPSHLSYIKINKSAKTIWLSNAIETWSTHNDNFIQSFEQLVKIKTNQNVLNDLISASFEGYVIASNLNYGTSITTQNWKLFLTKRLPVLIGQLHLKNVESSLTNSLNLVEPKISQAIKQSTFDGLDNNNNNNNNNNSINNQDSNFDDMFSSFPSTVTDIRHDILRSLIALQLLPQSAYASILKQDATADTRSLPSNDEIRDSLGNVVDLKETLARTLTDINVEFTPLEDSGLLEFLQLIPNMEGTKQAEISRLILETIELNIKTDDVGHLYRLALALASSKDSLVVILFHLSPSVVIKPLLNLLDTWSTSDDMNFQEAYASFSCIFLLLLLIVKQYNIPLEQLITLRDSTDKESFCIKYITSLGTSVQFDTLDSRASEVFAGWVSALFDSGGISDDLMRLSTVQECYELFPLIFQQAFIGCKQNLSDIETIKGGLEYFLQPFLLGTLIGIFAWAENSLWKFQDVDILSNLLKTLINQSELSGEALYIHNIVLSIYGPNLLKVFKAIEKSRSSSAISGHSIDPILITNLESSFDIENVKILNMLDFDTSRTFDKSLTKDNESLIHIFNNQLHLLLNWNQQTQIVDYDAKLFKTTIKIIGEEALLENLLHEINQIQLLNLKSSANLIELSTYLIATNYITESNKSQVLKCLKTEQLIRNVSFSFKPIKRLLKVLIKRKKDCDLNVIEGEILKLFYEKLIETIETLIPLS</sequence>
<keyword evidence="6 9" id="KW-0804">Transcription</keyword>
<evidence type="ECO:0000256" key="3">
    <source>
        <dbReference type="ARBA" id="ARBA00020628"/>
    </source>
</evidence>
<evidence type="ECO:0000256" key="4">
    <source>
        <dbReference type="ARBA" id="ARBA00023015"/>
    </source>
</evidence>
<dbReference type="GO" id="GO:0016592">
    <property type="term" value="C:mediator complex"/>
    <property type="evidence" value="ECO:0007669"/>
    <property type="project" value="InterPro"/>
</dbReference>
<evidence type="ECO:0000256" key="7">
    <source>
        <dbReference type="ARBA" id="ARBA00023242"/>
    </source>
</evidence>
<comment type="caution">
    <text evidence="10">The sequence shown here is derived from an EMBL/GenBank/DDBJ whole genome shotgun (WGS) entry which is preliminary data.</text>
</comment>
<comment type="similarity">
    <text evidence="2 9">Belongs to the Mediator complex subunit 5 family.</text>
</comment>
<evidence type="ECO:0000256" key="6">
    <source>
        <dbReference type="ARBA" id="ARBA00023163"/>
    </source>
</evidence>
<dbReference type="EMBL" id="JAEUBF010000264">
    <property type="protein sequence ID" value="KAH3679648.1"/>
    <property type="molecule type" value="Genomic_DNA"/>
</dbReference>
<evidence type="ECO:0000256" key="5">
    <source>
        <dbReference type="ARBA" id="ARBA00023159"/>
    </source>
</evidence>
<comment type="subcellular location">
    <subcellularLocation>
        <location evidence="1 9">Nucleus</location>
    </subcellularLocation>
</comment>
<accession>A0A9P8PWD4</accession>
<dbReference type="InterPro" id="IPR014801">
    <property type="entry name" value="Mediator_Med5_fun"/>
</dbReference>
<name>A0A9P8PWD4_9ASCO</name>
<keyword evidence="5 9" id="KW-0010">Activator</keyword>
<proteinExistence type="inferred from homology"/>
<evidence type="ECO:0000313" key="10">
    <source>
        <dbReference type="EMBL" id="KAH3679648.1"/>
    </source>
</evidence>
<protein>
    <recommendedName>
        <fullName evidence="3 9">Mediator of RNA polymerase II transcription subunit 5</fullName>
    </recommendedName>
    <alternativeName>
        <fullName evidence="8 9">Mediator complex subunit 5</fullName>
    </alternativeName>
</protein>
<evidence type="ECO:0000256" key="8">
    <source>
        <dbReference type="ARBA" id="ARBA00031256"/>
    </source>
</evidence>
<comment type="subunit">
    <text evidence="9">Component of the Mediator complex.</text>
</comment>
<reference evidence="10" key="2">
    <citation type="submission" date="2021-01" db="EMBL/GenBank/DDBJ databases">
        <authorList>
            <person name="Schikora-Tamarit M.A."/>
        </authorList>
    </citation>
    <scope>NUCLEOTIDE SEQUENCE</scope>
    <source>
        <strain evidence="10">CBS6341</strain>
    </source>
</reference>
<gene>
    <name evidence="9" type="primary">MED5</name>
    <name evidence="10" type="ORF">WICMUC_000788</name>
</gene>
<organism evidence="10 11">
    <name type="scientific">Wickerhamomyces mucosus</name>
    <dbReference type="NCBI Taxonomy" id="1378264"/>
    <lineage>
        <taxon>Eukaryota</taxon>
        <taxon>Fungi</taxon>
        <taxon>Dikarya</taxon>
        <taxon>Ascomycota</taxon>
        <taxon>Saccharomycotina</taxon>
        <taxon>Saccharomycetes</taxon>
        <taxon>Phaffomycetales</taxon>
        <taxon>Wickerhamomycetaceae</taxon>
        <taxon>Wickerhamomyces</taxon>
    </lineage>
</organism>
<dbReference type="Pfam" id="PF08689">
    <property type="entry name" value="Med5"/>
    <property type="match status" value="1"/>
</dbReference>
<reference evidence="10" key="1">
    <citation type="journal article" date="2021" name="Open Biol.">
        <title>Shared evolutionary footprints suggest mitochondrial oxidative damage underlies multiple complex I losses in fungi.</title>
        <authorList>
            <person name="Schikora-Tamarit M.A."/>
            <person name="Marcet-Houben M."/>
            <person name="Nosek J."/>
            <person name="Gabaldon T."/>
        </authorList>
    </citation>
    <scope>NUCLEOTIDE SEQUENCE</scope>
    <source>
        <strain evidence="10">CBS6341</strain>
    </source>
</reference>
<comment type="function">
    <text evidence="9">Component of the Mediator complex, a coactivator involved in the regulated transcription of nearly all RNA polymerase II-dependent genes. Mediator functions as a bridge to convey information from gene-specific regulatory proteins to the basal RNA polymerase II transcription machinery. Mediator is recruited to promoters by direct interactions with regulatory proteins and serves as a scaffold for the assembly of a functional preinitiation complex with RNA polymerase II and the general transcription factors.</text>
</comment>
<dbReference type="GO" id="GO:0003712">
    <property type="term" value="F:transcription coregulator activity"/>
    <property type="evidence" value="ECO:0007669"/>
    <property type="project" value="InterPro"/>
</dbReference>
<dbReference type="OrthoDB" id="5322661at2759"/>
<dbReference type="AlphaFoldDB" id="A0A9P8PWD4"/>
<keyword evidence="11" id="KW-1185">Reference proteome</keyword>
<dbReference type="GO" id="GO:0006357">
    <property type="term" value="P:regulation of transcription by RNA polymerase II"/>
    <property type="evidence" value="ECO:0007669"/>
    <property type="project" value="InterPro"/>
</dbReference>